<dbReference type="EMBL" id="HBHW01027639">
    <property type="protein sequence ID" value="CAE0053373.1"/>
    <property type="molecule type" value="Transcribed_RNA"/>
</dbReference>
<proteinExistence type="inferred from homology"/>
<dbReference type="GO" id="GO:1902369">
    <property type="term" value="P:negative regulation of RNA catabolic process"/>
    <property type="evidence" value="ECO:0007669"/>
    <property type="project" value="TreeGrafter"/>
</dbReference>
<reference evidence="7" key="1">
    <citation type="submission" date="2021-01" db="EMBL/GenBank/DDBJ databases">
        <authorList>
            <person name="Corre E."/>
            <person name="Pelletier E."/>
            <person name="Niang G."/>
            <person name="Scheremetjew M."/>
            <person name="Finn R."/>
            <person name="Kale V."/>
            <person name="Holt S."/>
            <person name="Cochrane G."/>
            <person name="Meng A."/>
            <person name="Brown T."/>
            <person name="Cohen L."/>
        </authorList>
    </citation>
    <scope>NUCLEOTIDE SEQUENCE</scope>
    <source>
        <strain evidence="7">CCMP 769</strain>
    </source>
</reference>
<sequence length="1116" mass="123808">MDPSIPGEGKSSAVAVKGERRGTSRSNLRAPEGIGRFKSFRPANLEDSDESEKEKGQEKRDGGSYERKRKKREKQRKREKKRSRTDRTRSTSTRLERPALEQIAIDESLFGTRQKTATAIIQKPADFSRQIAVRCFFLDNNADPNNMAFGSPYTKDVPYYRRRVNRVNRSSNDIGTFSQTIARFFSRASRRLPPAHYVRKSTAEKEDEGQNFISFRQGERSSDEVDSEEEFISSTRNRVRELNAATRKNPTDANPWLALVDFQDTLSNAGLQEPSVVTERKVSILAKALAEIPRAEKSRVSLVLRYLEIVSERWTASDADYAFEKAVKDNPGVGVIWIERLRHALSSLSFFSVEKVADLCTAGVETLAPYAETDEDRLELVMANAKVLFASGKTERAIGQLQALLEYGLFSPQVQGPALSHESRNILFSAFWRSGAPRIGESGGKGWGSWAVETRLRLSGYSREQPLSDSLSTGKPPPPPPPPLPGTSTAQAPLSSGRSPNSMPPPPPPPMSRSSTTLPIKPPSVDTETDELNNKHEDANGDLAVGEDSSGTGSSVANDSQSGSENEWSASSDEEYQDVQEAVEAAYEKEEVDACDLVRKWLVDENRAHQDQWLPVRDPASIGLGSGREILIAEALRVAERLVGMEDIVLASTASGKEPSDRSLKRLIAELIQMVCAVRLWEFGVSGTDYEPFPELSGWTEDSSALVATSLLDTFDSPESLLRRLYGIIKHGVDFERFKNVESNRAGFALAILREVSALRPNLCGPETVMLTSVREGQDAAKKCAKKLLKANPDQYSLYSTLAGTLEREGKLEQAVNIYMQLKNMSTKPEPVSVATCNLIRIYSHRFFNDKDAAGKIVASISGDESGPSSRTDVLKFRRELRERLDSCRDGKRFDALLSVAAFELLALGAESVASMGAELLEKHPGLRQEIRWATAYVLLFAHLQKSGRGATTALKRILVSALMENPGDQLLLGINAALAVSSRHNDSRRLLYKLTTVAPDNVRPYLAAAFTLRSLNERNRAHGMLSRCVARTGSKSPWAWRLLLELSPDRDRRREFLRGSTHCSWCKAFWADALELLSNSMSRAEAADITAIMEEKGIYFRYPLRESLQKSTNTA</sequence>
<feature type="compositionally biased region" description="Basic and acidic residues" evidence="4">
    <location>
        <begin position="52"/>
        <end position="66"/>
    </location>
</feature>
<feature type="region of interest" description="Disordered" evidence="4">
    <location>
        <begin position="1"/>
        <end position="98"/>
    </location>
</feature>
<feature type="compositionally biased region" description="Pro residues" evidence="4">
    <location>
        <begin position="502"/>
        <end position="511"/>
    </location>
</feature>
<feature type="region of interest" description="Disordered" evidence="4">
    <location>
        <begin position="462"/>
        <end position="578"/>
    </location>
</feature>
<dbReference type="Pfam" id="PF08424">
    <property type="entry name" value="NRDE-2"/>
    <property type="match status" value="1"/>
</dbReference>
<evidence type="ECO:0000313" key="6">
    <source>
        <dbReference type="EMBL" id="CAE0053373.1"/>
    </source>
</evidence>
<keyword evidence="3" id="KW-0539">Nucleus</keyword>
<feature type="compositionally biased region" description="Basic residues" evidence="4">
    <location>
        <begin position="67"/>
        <end position="84"/>
    </location>
</feature>
<feature type="compositionally biased region" description="Polar residues" evidence="4">
    <location>
        <begin position="549"/>
        <end position="571"/>
    </location>
</feature>
<dbReference type="EMBL" id="HBHW01027637">
    <property type="protein sequence ID" value="CAE0053371.1"/>
    <property type="molecule type" value="Transcribed_RNA"/>
</dbReference>
<feature type="compositionally biased region" description="Basic and acidic residues" evidence="4">
    <location>
        <begin position="85"/>
        <end position="98"/>
    </location>
</feature>
<evidence type="ECO:0000313" key="5">
    <source>
        <dbReference type="EMBL" id="CAE0053371.1"/>
    </source>
</evidence>
<organism evidence="7">
    <name type="scientific">Rhodosorus marinus</name>
    <dbReference type="NCBI Taxonomy" id="101924"/>
    <lineage>
        <taxon>Eukaryota</taxon>
        <taxon>Rhodophyta</taxon>
        <taxon>Stylonematophyceae</taxon>
        <taxon>Stylonematales</taxon>
        <taxon>Stylonemataceae</taxon>
        <taxon>Rhodosorus</taxon>
    </lineage>
</organism>
<comment type="subcellular location">
    <subcellularLocation>
        <location evidence="1">Nucleus</location>
    </subcellularLocation>
</comment>
<dbReference type="Gene3D" id="1.25.40.10">
    <property type="entry name" value="Tetratricopeptide repeat domain"/>
    <property type="match status" value="1"/>
</dbReference>
<comment type="similarity">
    <text evidence="2">Belongs to the NRDE2 family.</text>
</comment>
<feature type="compositionally biased region" description="Pro residues" evidence="4">
    <location>
        <begin position="475"/>
        <end position="485"/>
    </location>
</feature>
<dbReference type="AlphaFoldDB" id="A0A7S2ZZD4"/>
<dbReference type="PANTHER" id="PTHR13471:SF0">
    <property type="entry name" value="NUCLEAR EXOSOME REGULATOR NRDE2"/>
    <property type="match status" value="1"/>
</dbReference>
<gene>
    <name evidence="5" type="ORF">RMAR00112_LOCUS21399</name>
    <name evidence="6" type="ORF">RMAR00112_LOCUS21401</name>
    <name evidence="7" type="ORF">RMAR00112_LOCUS21403</name>
</gene>
<dbReference type="GO" id="GO:0071013">
    <property type="term" value="C:catalytic step 2 spliceosome"/>
    <property type="evidence" value="ECO:0007669"/>
    <property type="project" value="TreeGrafter"/>
</dbReference>
<evidence type="ECO:0000256" key="1">
    <source>
        <dbReference type="ARBA" id="ARBA00004123"/>
    </source>
</evidence>
<dbReference type="SUPFAM" id="SSF48452">
    <property type="entry name" value="TPR-like"/>
    <property type="match status" value="1"/>
</dbReference>
<dbReference type="InterPro" id="IPR013633">
    <property type="entry name" value="NRDE-2"/>
</dbReference>
<evidence type="ECO:0000256" key="4">
    <source>
        <dbReference type="SAM" id="MobiDB-lite"/>
    </source>
</evidence>
<evidence type="ECO:0000313" key="7">
    <source>
        <dbReference type="EMBL" id="CAE0053375.1"/>
    </source>
</evidence>
<evidence type="ECO:0000256" key="3">
    <source>
        <dbReference type="ARBA" id="ARBA00023242"/>
    </source>
</evidence>
<dbReference type="GO" id="GO:0031048">
    <property type="term" value="P:regulatory ncRNA-mediated heterochromatin formation"/>
    <property type="evidence" value="ECO:0007669"/>
    <property type="project" value="TreeGrafter"/>
</dbReference>
<dbReference type="InterPro" id="IPR011990">
    <property type="entry name" value="TPR-like_helical_dom_sf"/>
</dbReference>
<evidence type="ECO:0000256" key="2">
    <source>
        <dbReference type="ARBA" id="ARBA00009265"/>
    </source>
</evidence>
<dbReference type="PANTHER" id="PTHR13471">
    <property type="entry name" value="TETRATRICOPEPTIDE-LIKE HELICAL"/>
    <property type="match status" value="1"/>
</dbReference>
<name>A0A7S2ZZD4_9RHOD</name>
<accession>A0A7S2ZZD4</accession>
<dbReference type="EMBL" id="HBHW01027641">
    <property type="protein sequence ID" value="CAE0053375.1"/>
    <property type="molecule type" value="Transcribed_RNA"/>
</dbReference>
<protein>
    <submittedName>
        <fullName evidence="7">Uncharacterized protein</fullName>
    </submittedName>
</protein>